<dbReference type="PANTHER" id="PTHR31600:SF2">
    <property type="entry name" value="GAMETE ENRICHED GENE 10 PROTEIN-RELATED"/>
    <property type="match status" value="1"/>
</dbReference>
<keyword evidence="1" id="KW-0472">Membrane</keyword>
<dbReference type="PANTHER" id="PTHR31600">
    <property type="entry name" value="TINY MACROCYSTS PROTEIN B-RELATED"/>
    <property type="match status" value="1"/>
</dbReference>
<feature type="transmembrane region" description="Helical" evidence="1">
    <location>
        <begin position="74"/>
        <end position="93"/>
    </location>
</feature>
<keyword evidence="1" id="KW-1133">Transmembrane helix</keyword>
<reference evidence="2 3" key="1">
    <citation type="submission" date="2020-02" db="EMBL/GenBank/DDBJ databases">
        <title>Draft genome sequence of Haematococcus lacustris strain NIES-144.</title>
        <authorList>
            <person name="Morimoto D."/>
            <person name="Nakagawa S."/>
            <person name="Yoshida T."/>
            <person name="Sawayama S."/>
        </authorList>
    </citation>
    <scope>NUCLEOTIDE SEQUENCE [LARGE SCALE GENOMIC DNA]</scope>
    <source>
        <strain evidence="2 3">NIES-144</strain>
    </source>
</reference>
<name>A0A699YK26_HAELA</name>
<dbReference type="Proteomes" id="UP000485058">
    <property type="component" value="Unassembled WGS sequence"/>
</dbReference>
<organism evidence="2 3">
    <name type="scientific">Haematococcus lacustris</name>
    <name type="common">Green alga</name>
    <name type="synonym">Haematococcus pluvialis</name>
    <dbReference type="NCBI Taxonomy" id="44745"/>
    <lineage>
        <taxon>Eukaryota</taxon>
        <taxon>Viridiplantae</taxon>
        <taxon>Chlorophyta</taxon>
        <taxon>core chlorophytes</taxon>
        <taxon>Chlorophyceae</taxon>
        <taxon>CS clade</taxon>
        <taxon>Chlamydomonadales</taxon>
        <taxon>Haematococcaceae</taxon>
        <taxon>Haematococcus</taxon>
    </lineage>
</organism>
<feature type="non-terminal residue" evidence="2">
    <location>
        <position position="1"/>
    </location>
</feature>
<evidence type="ECO:0000256" key="1">
    <source>
        <dbReference type="SAM" id="Phobius"/>
    </source>
</evidence>
<keyword evidence="1" id="KW-0812">Transmembrane</keyword>
<evidence type="ECO:0000313" key="3">
    <source>
        <dbReference type="Proteomes" id="UP000485058"/>
    </source>
</evidence>
<accession>A0A699YK26</accession>
<evidence type="ECO:0000313" key="2">
    <source>
        <dbReference type="EMBL" id="GFH07326.1"/>
    </source>
</evidence>
<sequence>MGRDLGNDYIGRVQKLQHNAAAINASGRRLSDTADSLFIMANGMESVWGGYQRTLSSFVKLTVRNSDRMNMVHLVVLGVEGILLTWASVTYMWRMAQQVDNQCYAMYNIFLSVPL</sequence>
<dbReference type="AlphaFoldDB" id="A0A699YK26"/>
<feature type="non-terminal residue" evidence="2">
    <location>
        <position position="115"/>
    </location>
</feature>
<keyword evidence="3" id="KW-1185">Reference proteome</keyword>
<comment type="caution">
    <text evidence="2">The sequence shown here is derived from an EMBL/GenBank/DDBJ whole genome shotgun (WGS) entry which is preliminary data.</text>
</comment>
<dbReference type="InterPro" id="IPR052994">
    <property type="entry name" value="Tiny_macrocysts_regulators"/>
</dbReference>
<dbReference type="EMBL" id="BLLF01000088">
    <property type="protein sequence ID" value="GFH07326.1"/>
    <property type="molecule type" value="Genomic_DNA"/>
</dbReference>
<gene>
    <name evidence="2" type="ORF">HaLaN_02111</name>
</gene>
<proteinExistence type="predicted"/>
<protein>
    <submittedName>
        <fullName evidence="2">Tiny macrocysts protein B</fullName>
    </submittedName>
</protein>